<name>A0ABN1JKI0_9BURK</name>
<dbReference type="PANTHER" id="PTHR33375:SF1">
    <property type="entry name" value="CHROMOSOME-PARTITIONING PROTEIN PARB-RELATED"/>
    <property type="match status" value="1"/>
</dbReference>
<keyword evidence="4" id="KW-1185">Reference proteome</keyword>
<dbReference type="NCBIfam" id="TIGR00180">
    <property type="entry name" value="parB_part"/>
    <property type="match status" value="1"/>
</dbReference>
<evidence type="ECO:0000313" key="3">
    <source>
        <dbReference type="EMBL" id="GAA0741746.1"/>
    </source>
</evidence>
<dbReference type="Gene3D" id="3.90.1530.30">
    <property type="match status" value="1"/>
</dbReference>
<reference evidence="3 4" key="1">
    <citation type="journal article" date="2019" name="Int. J. Syst. Evol. Microbiol.">
        <title>The Global Catalogue of Microorganisms (GCM) 10K type strain sequencing project: providing services to taxonomists for standard genome sequencing and annotation.</title>
        <authorList>
            <consortium name="The Broad Institute Genomics Platform"/>
            <consortium name="The Broad Institute Genome Sequencing Center for Infectious Disease"/>
            <person name="Wu L."/>
            <person name="Ma J."/>
        </authorList>
    </citation>
    <scope>NUCLEOTIDE SEQUENCE [LARGE SCALE GENOMIC DNA]</scope>
    <source>
        <strain evidence="3 4">JCM 15503</strain>
    </source>
</reference>
<dbReference type="SUPFAM" id="SSF110849">
    <property type="entry name" value="ParB/Sulfiredoxin"/>
    <property type="match status" value="1"/>
</dbReference>
<evidence type="ECO:0000313" key="4">
    <source>
        <dbReference type="Proteomes" id="UP001500279"/>
    </source>
</evidence>
<sequence length="347" mass="37295">MSKKLAAKAGLIQTLNLPATGAPRPELVQDVNRPKTAPGSMLHFMSSQSAAIKEADDLRERLKSFDGASPVRLIDPALIRASRWANRHDASFASADFAELRDEIESAGGNVQPIRVRPLAAAELLNGSTEAGAGQGALYELVFGHRRHRACLELGLPVRAMVEPATDQELFEAMERENRGRKNLSAWEQGCMYRKALDEGLYPSLRKLAEAVRVDVSLVSKSVSLARLPDAVVAAFPSPLDIQFRWAQPLSEALQKDPDGTLARARALREEGAVAGSAVQVFDALIKPAAASAVAIGEPQRILRKGKALATVSRDAKGRVTVKLEAGAVPAARQAELMSLLESFLKG</sequence>
<dbReference type="InterPro" id="IPR036086">
    <property type="entry name" value="ParB/Sulfiredoxin_sf"/>
</dbReference>
<dbReference type="SMART" id="SM00470">
    <property type="entry name" value="ParB"/>
    <property type="match status" value="1"/>
</dbReference>
<dbReference type="InterPro" id="IPR050336">
    <property type="entry name" value="Chromosome_partition/occlusion"/>
</dbReference>
<feature type="domain" description="ParB-like N-terminal" evidence="2">
    <location>
        <begin position="72"/>
        <end position="179"/>
    </location>
</feature>
<accession>A0ABN1JKI0</accession>
<proteinExistence type="inferred from homology"/>
<dbReference type="CDD" id="cd16405">
    <property type="entry name" value="RepB_like_N"/>
    <property type="match status" value="1"/>
</dbReference>
<dbReference type="PANTHER" id="PTHR33375">
    <property type="entry name" value="CHROMOSOME-PARTITIONING PROTEIN PARB-RELATED"/>
    <property type="match status" value="1"/>
</dbReference>
<dbReference type="Gene3D" id="1.10.10.2830">
    <property type="match status" value="1"/>
</dbReference>
<dbReference type="InterPro" id="IPR037972">
    <property type="entry name" value="RepB_N"/>
</dbReference>
<dbReference type="Pfam" id="PF18090">
    <property type="entry name" value="SoPB_HTH"/>
    <property type="match status" value="1"/>
</dbReference>
<protein>
    <submittedName>
        <fullName evidence="3">Plasmid partitioning protein RepB</fullName>
    </submittedName>
</protein>
<dbReference type="InterPro" id="IPR040873">
    <property type="entry name" value="SoPB_HTH"/>
</dbReference>
<dbReference type="Proteomes" id="UP001500279">
    <property type="component" value="Unassembled WGS sequence"/>
</dbReference>
<dbReference type="EMBL" id="BAAAEW010000003">
    <property type="protein sequence ID" value="GAA0741746.1"/>
    <property type="molecule type" value="Genomic_DNA"/>
</dbReference>
<organism evidence="3 4">
    <name type="scientific">Ideonella azotifigens</name>
    <dbReference type="NCBI Taxonomy" id="513160"/>
    <lineage>
        <taxon>Bacteria</taxon>
        <taxon>Pseudomonadati</taxon>
        <taxon>Pseudomonadota</taxon>
        <taxon>Betaproteobacteria</taxon>
        <taxon>Burkholderiales</taxon>
        <taxon>Sphaerotilaceae</taxon>
        <taxon>Ideonella</taxon>
    </lineage>
</organism>
<dbReference type="Pfam" id="PF02195">
    <property type="entry name" value="ParB_N"/>
    <property type="match status" value="1"/>
</dbReference>
<dbReference type="InterPro" id="IPR003115">
    <property type="entry name" value="ParB_N"/>
</dbReference>
<dbReference type="SUPFAM" id="SSF109709">
    <property type="entry name" value="KorB DNA-binding domain-like"/>
    <property type="match status" value="1"/>
</dbReference>
<dbReference type="InterPro" id="IPR004437">
    <property type="entry name" value="ParB/RepB/Spo0J"/>
</dbReference>
<gene>
    <name evidence="3" type="primary">repB</name>
    <name evidence="3" type="ORF">GCM10009107_04630</name>
</gene>
<comment type="caution">
    <text evidence="3">The sequence shown here is derived from an EMBL/GenBank/DDBJ whole genome shotgun (WGS) entry which is preliminary data.</text>
</comment>
<comment type="similarity">
    <text evidence="1">Belongs to the ParB family.</text>
</comment>
<evidence type="ECO:0000256" key="1">
    <source>
        <dbReference type="ARBA" id="ARBA00006295"/>
    </source>
</evidence>
<evidence type="ECO:0000259" key="2">
    <source>
        <dbReference type="SMART" id="SM00470"/>
    </source>
</evidence>